<name>A0AAD9X0G1_9ROSI</name>
<evidence type="ECO:0000313" key="1">
    <source>
        <dbReference type="EMBL" id="KAK2649368.1"/>
    </source>
</evidence>
<dbReference type="PANTHER" id="PTHR47718">
    <property type="entry name" value="OS01G0519700 PROTEIN"/>
    <property type="match status" value="1"/>
</dbReference>
<proteinExistence type="predicted"/>
<dbReference type="EMBL" id="JANJYI010000005">
    <property type="protein sequence ID" value="KAK2649368.1"/>
    <property type="molecule type" value="Genomic_DNA"/>
</dbReference>
<dbReference type="AlphaFoldDB" id="A0AAD9X0G1"/>
<dbReference type="Proteomes" id="UP001280121">
    <property type="component" value="Unassembled WGS sequence"/>
</dbReference>
<organism evidence="1 2">
    <name type="scientific">Dipteronia dyeriana</name>
    <dbReference type="NCBI Taxonomy" id="168575"/>
    <lineage>
        <taxon>Eukaryota</taxon>
        <taxon>Viridiplantae</taxon>
        <taxon>Streptophyta</taxon>
        <taxon>Embryophyta</taxon>
        <taxon>Tracheophyta</taxon>
        <taxon>Spermatophyta</taxon>
        <taxon>Magnoliopsida</taxon>
        <taxon>eudicotyledons</taxon>
        <taxon>Gunneridae</taxon>
        <taxon>Pentapetalae</taxon>
        <taxon>rosids</taxon>
        <taxon>malvids</taxon>
        <taxon>Sapindales</taxon>
        <taxon>Sapindaceae</taxon>
        <taxon>Hippocastanoideae</taxon>
        <taxon>Acereae</taxon>
        <taxon>Dipteronia</taxon>
    </lineage>
</organism>
<comment type="caution">
    <text evidence="1">The sequence shown here is derived from an EMBL/GenBank/DDBJ whole genome shotgun (WGS) entry which is preliminary data.</text>
</comment>
<keyword evidence="2" id="KW-1185">Reference proteome</keyword>
<evidence type="ECO:0008006" key="3">
    <source>
        <dbReference type="Google" id="ProtNLM"/>
    </source>
</evidence>
<reference evidence="1" key="1">
    <citation type="journal article" date="2023" name="Plant J.">
        <title>Genome sequences and population genomics provide insights into the demographic history, inbreeding, and mutation load of two 'living fossil' tree species of Dipteronia.</title>
        <authorList>
            <person name="Feng Y."/>
            <person name="Comes H.P."/>
            <person name="Chen J."/>
            <person name="Zhu S."/>
            <person name="Lu R."/>
            <person name="Zhang X."/>
            <person name="Li P."/>
            <person name="Qiu J."/>
            <person name="Olsen K.M."/>
            <person name="Qiu Y."/>
        </authorList>
    </citation>
    <scope>NUCLEOTIDE SEQUENCE</scope>
    <source>
        <strain evidence="1">KIB01</strain>
    </source>
</reference>
<protein>
    <recommendedName>
        <fullName evidence="3">Protein FAR1-RELATED SEQUENCE</fullName>
    </recommendedName>
</protein>
<gene>
    <name evidence="1" type="ORF">Ddye_016857</name>
</gene>
<sequence length="354" mass="41506">MDEDLKLTDTSNMKEWPFHVTYAPGGFVRKKDIDQRKMSKGTITSGSSNSNADLIIPYMTAKAEMGPGLFFRYIILKDSSTGNLFWFDAMSRCDYRYFRDVISFDSTYRTNAYNRPLHLEQNVQTNVGDTWFTKAFTHCMFTYMSEIEFGTQWLKAIKTFGLQNKEWVNSLYGKRTLWAETFLRKTFFSGLRSTQRSKSINSFLNRFLYNRLKLYKFMSHIDRAMLRLRNNEMKDDFDIINEHPVLVTHLLQLEKHDAEVFARNIFQWVRDKIKLEAKLSIVNCVDDMESVVYTFKKFGGGDKAWNVSVMKATNQQHIHETLIMQWWTMIAKDGSELESSSATTTPNIMEIGRY</sequence>
<evidence type="ECO:0000313" key="2">
    <source>
        <dbReference type="Proteomes" id="UP001280121"/>
    </source>
</evidence>
<accession>A0AAD9X0G1</accession>